<name>A0A4U6D767_9BACT</name>
<keyword evidence="1" id="KW-0732">Signal</keyword>
<dbReference type="SUPFAM" id="SSF49265">
    <property type="entry name" value="Fibronectin type III"/>
    <property type="match status" value="2"/>
</dbReference>
<evidence type="ECO:0000259" key="2">
    <source>
        <dbReference type="PROSITE" id="PS50853"/>
    </source>
</evidence>
<evidence type="ECO:0000313" key="3">
    <source>
        <dbReference type="EMBL" id="TKT92596.1"/>
    </source>
</evidence>
<gene>
    <name evidence="3" type="ORF">FDK13_07175</name>
</gene>
<reference evidence="3 4" key="1">
    <citation type="submission" date="2019-05" db="EMBL/GenBank/DDBJ databases">
        <title>Dyadobacter AR-3-8 sp. nov., isolated from arctic soil.</title>
        <authorList>
            <person name="Chaudhary D.K."/>
        </authorList>
    </citation>
    <scope>NUCLEOTIDE SEQUENCE [LARGE SCALE GENOMIC DNA]</scope>
    <source>
        <strain evidence="3 4">AR-3-8</strain>
    </source>
</reference>
<evidence type="ECO:0000313" key="4">
    <source>
        <dbReference type="Proteomes" id="UP000304900"/>
    </source>
</evidence>
<feature type="signal peptide" evidence="1">
    <location>
        <begin position="1"/>
        <end position="21"/>
    </location>
</feature>
<dbReference type="CDD" id="cd00063">
    <property type="entry name" value="FN3"/>
    <property type="match status" value="1"/>
</dbReference>
<protein>
    <submittedName>
        <fullName evidence="3">Fibronectin type III domain-containing protein</fullName>
    </submittedName>
</protein>
<sequence>MKASFYIIVICSFSLTSRGLAQQAQVTAGPYGVFIQFEKLLHGPQYVVERLLIGANNTTKPDWKPVCTTDKPPQSAQDLTARLAILTRKNPLYELPNDSLTQLLYGRYHSISSVDSLGTYAYNPQYLEALGLGFLDTEVMQGRRYDYRISPLRTSAGAVYHNPPTVSVPGSGLTTTIKSVSYSTNGNEVKIKYHIKKARPDIAGARILRASYAQTGFSECPAEWRFRKGDKDSLFLEITDHNARRKMLYSYIVFLKDFLGNESNASDTITITNLRPQEALPTIYSIKTSSEEVSSAIRVAWKLSSTRDLQGIEIWRSEQFDSEYKSIGTASATDTVFYDNVVEPVRGYYYQIRLNGTYDRSSQSVRVSGMLKANRPALLSPAHFTLTESNDTLYFRWQSADFDTRGYYLYFSNSQSDSLKLYSDIILASGLTMNYQVPIKRLAIGVGYRWAVAAINTSYNVGPMSEPVYSQPRYPDRLAAPLNPEMLYQEGRALLVWENMRTIDPYILGYIVERKADDEKVFKEIYRQTIDDKSRNNYEDLTVKPGQQYNYRIRAYGMNKKLSAFSTEITYFKSLPPVLSVRGLNVMATNKGVRVAWDTPFDVPDKIVVYRYTEKTIAPKVIGSVAGQQAEFIDKYATPGIAYHYSIVVVGTDKRESAPTDLVGVQWR</sequence>
<dbReference type="OrthoDB" id="782387at2"/>
<dbReference type="AlphaFoldDB" id="A0A4U6D767"/>
<dbReference type="PROSITE" id="PS50853">
    <property type="entry name" value="FN3"/>
    <property type="match status" value="1"/>
</dbReference>
<dbReference type="Gene3D" id="2.60.40.10">
    <property type="entry name" value="Immunoglobulins"/>
    <property type="match status" value="4"/>
</dbReference>
<dbReference type="InterPro" id="IPR003961">
    <property type="entry name" value="FN3_dom"/>
</dbReference>
<accession>A0A4U6D767</accession>
<dbReference type="InterPro" id="IPR036116">
    <property type="entry name" value="FN3_sf"/>
</dbReference>
<dbReference type="RefSeq" id="WP_137339324.1">
    <property type="nucleotide sequence ID" value="NZ_BSQH01000002.1"/>
</dbReference>
<feature type="chain" id="PRO_5020655354" evidence="1">
    <location>
        <begin position="22"/>
        <end position="668"/>
    </location>
</feature>
<feature type="domain" description="Fibronectin type-III" evidence="2">
    <location>
        <begin position="480"/>
        <end position="577"/>
    </location>
</feature>
<dbReference type="Proteomes" id="UP000304900">
    <property type="component" value="Unassembled WGS sequence"/>
</dbReference>
<dbReference type="InterPro" id="IPR013783">
    <property type="entry name" value="Ig-like_fold"/>
</dbReference>
<proteinExistence type="predicted"/>
<organism evidence="3 4">
    <name type="scientific">Dyadobacter frigoris</name>
    <dbReference type="NCBI Taxonomy" id="2576211"/>
    <lineage>
        <taxon>Bacteria</taxon>
        <taxon>Pseudomonadati</taxon>
        <taxon>Bacteroidota</taxon>
        <taxon>Cytophagia</taxon>
        <taxon>Cytophagales</taxon>
        <taxon>Spirosomataceae</taxon>
        <taxon>Dyadobacter</taxon>
    </lineage>
</organism>
<keyword evidence="4" id="KW-1185">Reference proteome</keyword>
<comment type="caution">
    <text evidence="3">The sequence shown here is derived from an EMBL/GenBank/DDBJ whole genome shotgun (WGS) entry which is preliminary data.</text>
</comment>
<evidence type="ECO:0000256" key="1">
    <source>
        <dbReference type="SAM" id="SignalP"/>
    </source>
</evidence>
<dbReference type="SMART" id="SM00060">
    <property type="entry name" value="FN3"/>
    <property type="match status" value="3"/>
</dbReference>
<dbReference type="EMBL" id="SZVO01000003">
    <property type="protein sequence ID" value="TKT92596.1"/>
    <property type="molecule type" value="Genomic_DNA"/>
</dbReference>